<comment type="caution">
    <text evidence="1">The sequence shown here is derived from an EMBL/GenBank/DDBJ whole genome shotgun (WGS) entry which is preliminary data.</text>
</comment>
<protein>
    <submittedName>
        <fullName evidence="1">Bric-a-brac protein</fullName>
    </submittedName>
</protein>
<dbReference type="AlphaFoldDB" id="A0AAD4JNQ8"/>
<sequence>MLPFSTRKQLTLAVCGLLTGVTFIAIGAHYSYANIGPQQARTQARNEYVKARLRKLLQD</sequence>
<reference evidence="1 2" key="1">
    <citation type="journal article" date="2021" name="Nat. Commun.">
        <title>Incipient diploidization of the medicinal plant Perilla within 10,000 years.</title>
        <authorList>
            <person name="Zhang Y."/>
            <person name="Shen Q."/>
            <person name="Leng L."/>
            <person name="Zhang D."/>
            <person name="Chen S."/>
            <person name="Shi Y."/>
            <person name="Ning Z."/>
            <person name="Chen S."/>
        </authorList>
    </citation>
    <scope>NUCLEOTIDE SEQUENCE [LARGE SCALE GENOMIC DNA]</scope>
    <source>
        <strain evidence="2">cv. PC099</strain>
    </source>
</reference>
<evidence type="ECO:0000313" key="1">
    <source>
        <dbReference type="EMBL" id="KAH6837227.1"/>
    </source>
</evidence>
<gene>
    <name evidence="1" type="ORF">C2S53_001051</name>
</gene>
<proteinExistence type="predicted"/>
<organism evidence="1 2">
    <name type="scientific">Perilla frutescens var. hirtella</name>
    <name type="common">Perilla citriodora</name>
    <name type="synonym">Perilla setoyensis</name>
    <dbReference type="NCBI Taxonomy" id="608512"/>
    <lineage>
        <taxon>Eukaryota</taxon>
        <taxon>Viridiplantae</taxon>
        <taxon>Streptophyta</taxon>
        <taxon>Embryophyta</taxon>
        <taxon>Tracheophyta</taxon>
        <taxon>Spermatophyta</taxon>
        <taxon>Magnoliopsida</taxon>
        <taxon>eudicotyledons</taxon>
        <taxon>Gunneridae</taxon>
        <taxon>Pentapetalae</taxon>
        <taxon>asterids</taxon>
        <taxon>lamiids</taxon>
        <taxon>Lamiales</taxon>
        <taxon>Lamiaceae</taxon>
        <taxon>Nepetoideae</taxon>
        <taxon>Elsholtzieae</taxon>
        <taxon>Perilla</taxon>
    </lineage>
</organism>
<dbReference type="Proteomes" id="UP001190926">
    <property type="component" value="Unassembled WGS sequence"/>
</dbReference>
<name>A0AAD4JNQ8_PERFH</name>
<accession>A0AAD4JNQ8</accession>
<dbReference type="EMBL" id="SDAM02000018">
    <property type="protein sequence ID" value="KAH6837227.1"/>
    <property type="molecule type" value="Genomic_DNA"/>
</dbReference>
<keyword evidence="2" id="KW-1185">Reference proteome</keyword>
<evidence type="ECO:0000313" key="2">
    <source>
        <dbReference type="Proteomes" id="UP001190926"/>
    </source>
</evidence>